<dbReference type="EMBL" id="MLJW01000301">
    <property type="protein sequence ID" value="OIQ90191.1"/>
    <property type="molecule type" value="Genomic_DNA"/>
</dbReference>
<evidence type="ECO:0000256" key="1">
    <source>
        <dbReference type="ARBA" id="ARBA00001968"/>
    </source>
</evidence>
<accession>A0A1J5RDW1</accession>
<protein>
    <recommendedName>
        <fullName evidence="9">YicC family protein</fullName>
    </recommendedName>
</protein>
<dbReference type="NCBIfam" id="TIGR00255">
    <property type="entry name" value="YicC/YloC family endoribonuclease"/>
    <property type="match status" value="1"/>
</dbReference>
<organism evidence="8">
    <name type="scientific">mine drainage metagenome</name>
    <dbReference type="NCBI Taxonomy" id="410659"/>
    <lineage>
        <taxon>unclassified sequences</taxon>
        <taxon>metagenomes</taxon>
        <taxon>ecological metagenomes</taxon>
    </lineage>
</organism>
<evidence type="ECO:0000256" key="4">
    <source>
        <dbReference type="ARBA" id="ARBA00022801"/>
    </source>
</evidence>
<dbReference type="GO" id="GO:0016787">
    <property type="term" value="F:hydrolase activity"/>
    <property type="evidence" value="ECO:0007669"/>
    <property type="project" value="UniProtKB-KW"/>
</dbReference>
<feature type="domain" description="Endoribonuclease YicC-like N-terminal" evidence="6">
    <location>
        <begin position="5"/>
        <end position="157"/>
    </location>
</feature>
<dbReference type="GO" id="GO:0004521">
    <property type="term" value="F:RNA endonuclease activity"/>
    <property type="evidence" value="ECO:0007669"/>
    <property type="project" value="InterPro"/>
</dbReference>
<comment type="similarity">
    <text evidence="5">Belongs to the YicC/YloC family.</text>
</comment>
<dbReference type="InterPro" id="IPR013551">
    <property type="entry name" value="YicC-like_C"/>
</dbReference>
<feature type="domain" description="Endoribonuclease YicC-like C-terminal" evidence="7">
    <location>
        <begin position="176"/>
        <end position="288"/>
    </location>
</feature>
<dbReference type="Pfam" id="PF08340">
    <property type="entry name" value="YicC-like_C"/>
    <property type="match status" value="1"/>
</dbReference>
<evidence type="ECO:0000256" key="2">
    <source>
        <dbReference type="ARBA" id="ARBA00022722"/>
    </source>
</evidence>
<dbReference type="InterPro" id="IPR013527">
    <property type="entry name" value="YicC-like_N"/>
</dbReference>
<name>A0A1J5RDW1_9ZZZZ</name>
<proteinExistence type="inferred from homology"/>
<comment type="caution">
    <text evidence="8">The sequence shown here is derived from an EMBL/GenBank/DDBJ whole genome shotgun (WGS) entry which is preliminary data.</text>
</comment>
<dbReference type="InterPro" id="IPR005229">
    <property type="entry name" value="YicC/YloC-like"/>
</dbReference>
<dbReference type="PANTHER" id="PTHR30636">
    <property type="entry name" value="UPF0701 PROTEIN YICC"/>
    <property type="match status" value="1"/>
</dbReference>
<evidence type="ECO:0000259" key="7">
    <source>
        <dbReference type="Pfam" id="PF08340"/>
    </source>
</evidence>
<keyword evidence="4" id="KW-0378">Hydrolase</keyword>
<evidence type="ECO:0008006" key="9">
    <source>
        <dbReference type="Google" id="ProtNLM"/>
    </source>
</evidence>
<evidence type="ECO:0000313" key="8">
    <source>
        <dbReference type="EMBL" id="OIQ90191.1"/>
    </source>
</evidence>
<keyword evidence="3" id="KW-0255">Endonuclease</keyword>
<evidence type="ECO:0000259" key="6">
    <source>
        <dbReference type="Pfam" id="PF03755"/>
    </source>
</evidence>
<sequence>MSGMIFSMTGFTALEHEVVAGVLMLELRTVNHRYLELHLRMDDALRRFEPGVRETIAARLGRGKVECRLSLVAPAGATVKAEVNAAALHQLARLSAEVQQYFPQSPDLSVADILRWPGVLAGEPVAGDSMAAELQALLVRGLQDLADARGREGEKLKALLLERVDLMEQQVARVRPLMPALIQAYQERLAVKMQEALKTADDERIRQELTLFVQKIDVDEELGRLTTHLQEVRRILAAGGAVGKRLDFLMQELNREANTLGSKSASTDTSQVSMELKVLIEQMREQIQS</sequence>
<dbReference type="Pfam" id="PF03755">
    <property type="entry name" value="YicC-like_N"/>
    <property type="match status" value="1"/>
</dbReference>
<comment type="cofactor">
    <cofactor evidence="1">
        <name>a divalent metal cation</name>
        <dbReference type="ChEBI" id="CHEBI:60240"/>
    </cofactor>
</comment>
<dbReference type="AlphaFoldDB" id="A0A1J5RDW1"/>
<dbReference type="PANTHER" id="PTHR30636:SF3">
    <property type="entry name" value="UPF0701 PROTEIN YICC"/>
    <property type="match status" value="1"/>
</dbReference>
<evidence type="ECO:0000256" key="3">
    <source>
        <dbReference type="ARBA" id="ARBA00022759"/>
    </source>
</evidence>
<gene>
    <name evidence="8" type="ORF">GALL_279320</name>
</gene>
<keyword evidence="2" id="KW-0540">Nuclease</keyword>
<evidence type="ECO:0000256" key="5">
    <source>
        <dbReference type="ARBA" id="ARBA00035648"/>
    </source>
</evidence>
<reference evidence="8" key="1">
    <citation type="submission" date="2016-10" db="EMBL/GenBank/DDBJ databases">
        <title>Sequence of Gallionella enrichment culture.</title>
        <authorList>
            <person name="Poehlein A."/>
            <person name="Muehling M."/>
            <person name="Daniel R."/>
        </authorList>
    </citation>
    <scope>NUCLEOTIDE SEQUENCE</scope>
</reference>